<keyword evidence="1" id="KW-0812">Transmembrane</keyword>
<keyword evidence="1" id="KW-1133">Transmembrane helix</keyword>
<evidence type="ECO:0000256" key="1">
    <source>
        <dbReference type="SAM" id="Phobius"/>
    </source>
</evidence>
<reference evidence="2 3" key="1">
    <citation type="submission" date="2018-07" db="EMBL/GenBank/DDBJ databases">
        <title>Genomic Encyclopedia of Type Strains, Phase III (KMG-III): the genomes of soil and plant-associated and newly described type strains.</title>
        <authorList>
            <person name="Whitman W."/>
        </authorList>
    </citation>
    <scope>NUCLEOTIDE SEQUENCE [LARGE SCALE GENOMIC DNA]</scope>
    <source>
        <strain evidence="2 3">CECT 7958</strain>
    </source>
</reference>
<gene>
    <name evidence="2" type="ORF">DFQ08_101468</name>
</gene>
<keyword evidence="1" id="KW-0472">Membrane</keyword>
<proteinExistence type="predicted"/>
<dbReference type="Proteomes" id="UP000253436">
    <property type="component" value="Unassembled WGS sequence"/>
</dbReference>
<organism evidence="2 3">
    <name type="scientific">Winogradskyella arenosi</name>
    <dbReference type="NCBI Taxonomy" id="533325"/>
    <lineage>
        <taxon>Bacteria</taxon>
        <taxon>Pseudomonadati</taxon>
        <taxon>Bacteroidota</taxon>
        <taxon>Flavobacteriia</taxon>
        <taxon>Flavobacteriales</taxon>
        <taxon>Flavobacteriaceae</taxon>
        <taxon>Winogradskyella</taxon>
    </lineage>
</organism>
<evidence type="ECO:0000313" key="3">
    <source>
        <dbReference type="Proteomes" id="UP000253436"/>
    </source>
</evidence>
<evidence type="ECO:0000313" key="2">
    <source>
        <dbReference type="EMBL" id="RCW93670.1"/>
    </source>
</evidence>
<comment type="caution">
    <text evidence="2">The sequence shown here is derived from an EMBL/GenBank/DDBJ whole genome shotgun (WGS) entry which is preliminary data.</text>
</comment>
<accession>A0A368ZIR4</accession>
<sequence length="32" mass="3719">MDILGFLGGNGLFLILGLALIIIYFYNRFKRR</sequence>
<keyword evidence="3" id="KW-1185">Reference proteome</keyword>
<name>A0A368ZIR4_9FLAO</name>
<feature type="transmembrane region" description="Helical" evidence="1">
    <location>
        <begin position="6"/>
        <end position="26"/>
    </location>
</feature>
<protein>
    <submittedName>
        <fullName evidence="2">Uncharacterized protein</fullName>
    </submittedName>
</protein>
<dbReference type="AlphaFoldDB" id="A0A368ZIR4"/>
<dbReference type="EMBL" id="QPJO01000001">
    <property type="protein sequence ID" value="RCW93670.1"/>
    <property type="molecule type" value="Genomic_DNA"/>
</dbReference>